<dbReference type="SUPFAM" id="SSF81301">
    <property type="entry name" value="Nucleotidyltransferase"/>
    <property type="match status" value="1"/>
</dbReference>
<dbReference type="InterPro" id="IPR018821">
    <property type="entry name" value="DUF294_put_nucleoTrafse_sb-bd"/>
</dbReference>
<dbReference type="AlphaFoldDB" id="A0A1H8GFE0"/>
<feature type="domain" description="DUF294" evidence="2">
    <location>
        <begin position="216"/>
        <end position="354"/>
    </location>
</feature>
<protein>
    <submittedName>
        <fullName evidence="3">Putative nucleotidyltransferase substrate binding domain-containing protein</fullName>
    </submittedName>
</protein>
<dbReference type="InterPro" id="IPR043519">
    <property type="entry name" value="NT_sf"/>
</dbReference>
<sequence>MDTTGQEEWGEYERFISEIQKALDYDQLLELHHAMPAWIRRCFLHRRVPGSVACRRISEWHDRMIKRVIQLAEEKFQRRIGQRLPAYSWIVFGSGGREEPTFWTDQDNGLVYDYPANIEPEQVDEWFVRFSDIIVTGLEKAGYPFCEGNVMATNPRWRGSLKKWEKQFQTWAADPISQHHRFLMIAADMRHIYGDPSLANDLRILLSQAFQQHPGVLKKAAEFNAHLPLPLGIFGQWYKERYGEHAGKVNVKQGGYLQLTGALRILNCKYRAERSSSAERLKKLSEEIDSLFKYRKEIQESLDLFLTLRLLQHVTDEVEGKKPEDYIDPHRLDPQLEKQWKKAIKWARWLQQEALKRSK</sequence>
<gene>
    <name evidence="3" type="ORF">SAMN05444955_11129</name>
</gene>
<dbReference type="Proteomes" id="UP000199695">
    <property type="component" value="Unassembled WGS sequence"/>
</dbReference>
<keyword evidence="4" id="KW-1185">Reference proteome</keyword>
<name>A0A1H8GFE0_9BACL</name>
<dbReference type="Pfam" id="PF10335">
    <property type="entry name" value="DUF294_C"/>
    <property type="match status" value="1"/>
</dbReference>
<dbReference type="GO" id="GO:0008773">
    <property type="term" value="F:[protein-PII] uridylyltransferase activity"/>
    <property type="evidence" value="ECO:0007669"/>
    <property type="project" value="InterPro"/>
</dbReference>
<dbReference type="CDD" id="cd05401">
    <property type="entry name" value="NT_GlnE_GlnD_like"/>
    <property type="match status" value="1"/>
</dbReference>
<keyword evidence="3" id="KW-0808">Transferase</keyword>
<dbReference type="STRING" id="1173111.SAMN05444955_11129"/>
<evidence type="ECO:0000259" key="2">
    <source>
        <dbReference type="Pfam" id="PF10335"/>
    </source>
</evidence>
<feature type="domain" description="Protein-PII uridylyltransferase N-terminal" evidence="1">
    <location>
        <begin position="46"/>
        <end position="175"/>
    </location>
</feature>
<dbReference type="RefSeq" id="WP_089969865.1">
    <property type="nucleotide sequence ID" value="NZ_FOCQ01000011.1"/>
</dbReference>
<proteinExistence type="predicted"/>
<evidence type="ECO:0000259" key="1">
    <source>
        <dbReference type="Pfam" id="PF03445"/>
    </source>
</evidence>
<evidence type="ECO:0000313" key="3">
    <source>
        <dbReference type="EMBL" id="SEN42520.1"/>
    </source>
</evidence>
<accession>A0A1H8GFE0</accession>
<evidence type="ECO:0000313" key="4">
    <source>
        <dbReference type="Proteomes" id="UP000199695"/>
    </source>
</evidence>
<dbReference type="EMBL" id="FOCQ01000011">
    <property type="protein sequence ID" value="SEN42520.1"/>
    <property type="molecule type" value="Genomic_DNA"/>
</dbReference>
<dbReference type="OrthoDB" id="9810963at2"/>
<reference evidence="3 4" key="1">
    <citation type="submission" date="2016-10" db="EMBL/GenBank/DDBJ databases">
        <authorList>
            <person name="de Groot N.N."/>
        </authorList>
    </citation>
    <scope>NUCLEOTIDE SEQUENCE [LARGE SCALE GENOMIC DNA]</scope>
    <source>
        <strain evidence="3 4">DSM 46701</strain>
    </source>
</reference>
<dbReference type="InterPro" id="IPR005105">
    <property type="entry name" value="GlnD_Uridyltrans_N"/>
</dbReference>
<organism evidence="3 4">
    <name type="scientific">Lihuaxuella thermophila</name>
    <dbReference type="NCBI Taxonomy" id="1173111"/>
    <lineage>
        <taxon>Bacteria</taxon>
        <taxon>Bacillati</taxon>
        <taxon>Bacillota</taxon>
        <taxon>Bacilli</taxon>
        <taxon>Bacillales</taxon>
        <taxon>Thermoactinomycetaceae</taxon>
        <taxon>Lihuaxuella</taxon>
    </lineage>
</organism>
<dbReference type="Pfam" id="PF03445">
    <property type="entry name" value="DUF294"/>
    <property type="match status" value="1"/>
</dbReference>